<dbReference type="InterPro" id="IPR023346">
    <property type="entry name" value="Lysozyme-like_dom_sf"/>
</dbReference>
<comment type="caution">
    <text evidence="3">The sequence shown here is derived from an EMBL/GenBank/DDBJ whole genome shotgun (WGS) entry which is preliminary data.</text>
</comment>
<dbReference type="Pfam" id="PF01464">
    <property type="entry name" value="SLT"/>
    <property type="match status" value="1"/>
</dbReference>
<protein>
    <submittedName>
        <fullName evidence="3">Lytic transglycosylase domain-containing protein</fullName>
    </submittedName>
</protein>
<dbReference type="PANTHER" id="PTHR37423:SF2">
    <property type="entry name" value="MEMBRANE-BOUND LYTIC MUREIN TRANSGLYCOSYLASE C"/>
    <property type="match status" value="1"/>
</dbReference>
<dbReference type="GO" id="GO:0016020">
    <property type="term" value="C:membrane"/>
    <property type="evidence" value="ECO:0007669"/>
    <property type="project" value="InterPro"/>
</dbReference>
<dbReference type="CDD" id="cd00254">
    <property type="entry name" value="LT-like"/>
    <property type="match status" value="1"/>
</dbReference>
<proteinExistence type="inferred from homology"/>
<dbReference type="PROSITE" id="PS00922">
    <property type="entry name" value="TRANSGLYCOSYLASE"/>
    <property type="match status" value="1"/>
</dbReference>
<accession>A0A8J6XS77</accession>
<dbReference type="Gene3D" id="1.10.530.10">
    <property type="match status" value="1"/>
</dbReference>
<dbReference type="SUPFAM" id="SSF53955">
    <property type="entry name" value="Lysozyme-like"/>
    <property type="match status" value="1"/>
</dbReference>
<evidence type="ECO:0000313" key="4">
    <source>
        <dbReference type="Proteomes" id="UP000648239"/>
    </source>
</evidence>
<dbReference type="GO" id="GO:0008933">
    <property type="term" value="F:peptidoglycan lytic transglycosylase activity"/>
    <property type="evidence" value="ECO:0007669"/>
    <property type="project" value="InterPro"/>
</dbReference>
<feature type="domain" description="Transglycosylase SLT" evidence="2">
    <location>
        <begin position="17"/>
        <end position="121"/>
    </location>
</feature>
<sequence length="169" mass="18391">MKAMKGDLPATRFDPTIRILASRYNLDPNLIKAVAYVESAFKPDAVSPKGAVGLMQLMPPTAAMYGVTNLTDPDQNLKAGARHLRSLMDEFNGDLTLVLAAYNAGSGAVRRSGGVPAYRETRNYVRKVRERLGAPDLRTTAANLPPRAGADRKVIRRTTDSDGTVRYTN</sequence>
<dbReference type="Proteomes" id="UP000648239">
    <property type="component" value="Unassembled WGS sequence"/>
</dbReference>
<dbReference type="InterPro" id="IPR008258">
    <property type="entry name" value="Transglycosylase_SLT_dom_1"/>
</dbReference>
<dbReference type="PANTHER" id="PTHR37423">
    <property type="entry name" value="SOLUBLE LYTIC MUREIN TRANSGLYCOSYLASE-RELATED"/>
    <property type="match status" value="1"/>
</dbReference>
<name>A0A8J6XS77_9BACT</name>
<evidence type="ECO:0000259" key="2">
    <source>
        <dbReference type="Pfam" id="PF01464"/>
    </source>
</evidence>
<dbReference type="EMBL" id="JACXWD010000013">
    <property type="protein sequence ID" value="MBD3867627.1"/>
    <property type="molecule type" value="Genomic_DNA"/>
</dbReference>
<dbReference type="GO" id="GO:0000270">
    <property type="term" value="P:peptidoglycan metabolic process"/>
    <property type="evidence" value="ECO:0007669"/>
    <property type="project" value="InterPro"/>
</dbReference>
<comment type="similarity">
    <text evidence="1">Belongs to the transglycosylase Slt family.</text>
</comment>
<dbReference type="InterPro" id="IPR000189">
    <property type="entry name" value="Transglyc_AS"/>
</dbReference>
<evidence type="ECO:0000256" key="1">
    <source>
        <dbReference type="ARBA" id="ARBA00007734"/>
    </source>
</evidence>
<reference evidence="3 4" key="1">
    <citation type="submission" date="2020-08" db="EMBL/GenBank/DDBJ databases">
        <title>Acidobacteriota in marine sediments use diverse sulfur dissimilation pathways.</title>
        <authorList>
            <person name="Wasmund K."/>
        </authorList>
    </citation>
    <scope>NUCLEOTIDE SEQUENCE [LARGE SCALE GENOMIC DNA]</scope>
    <source>
        <strain evidence="3">MAG AM4</strain>
    </source>
</reference>
<dbReference type="AlphaFoldDB" id="A0A8J6XS77"/>
<gene>
    <name evidence="3" type="ORF">IFK94_05835</name>
</gene>
<evidence type="ECO:0000313" key="3">
    <source>
        <dbReference type="EMBL" id="MBD3867627.1"/>
    </source>
</evidence>
<organism evidence="3 4">
    <name type="scientific">Candidatus Polarisedimenticola svalbardensis</name>
    <dbReference type="NCBI Taxonomy" id="2886004"/>
    <lineage>
        <taxon>Bacteria</taxon>
        <taxon>Pseudomonadati</taxon>
        <taxon>Acidobacteriota</taxon>
        <taxon>Candidatus Polarisedimenticolia</taxon>
        <taxon>Candidatus Polarisedimenticolales</taxon>
        <taxon>Candidatus Polarisedimenticolaceae</taxon>
        <taxon>Candidatus Polarisedimenticola</taxon>
    </lineage>
</organism>